<protein>
    <submittedName>
        <fullName evidence="2">AlNc14C235G9368 protein</fullName>
    </submittedName>
</protein>
<name>F0WSM4_9STRA</name>
<dbReference type="AlphaFoldDB" id="F0WSM4"/>
<feature type="compositionally biased region" description="Basic and acidic residues" evidence="1">
    <location>
        <begin position="72"/>
        <end position="87"/>
    </location>
</feature>
<feature type="compositionally biased region" description="Basic and acidic residues" evidence="1">
    <location>
        <begin position="41"/>
        <end position="50"/>
    </location>
</feature>
<reference evidence="2" key="1">
    <citation type="journal article" date="2011" name="PLoS Biol.">
        <title>Gene gain and loss during evolution of obligate parasitism in the white rust pathogen of Arabidopsis thaliana.</title>
        <authorList>
            <person name="Kemen E."/>
            <person name="Gardiner A."/>
            <person name="Schultz-Larsen T."/>
            <person name="Kemen A.C."/>
            <person name="Balmuth A.L."/>
            <person name="Robert-Seilaniantz A."/>
            <person name="Bailey K."/>
            <person name="Holub E."/>
            <person name="Studholme D.J."/>
            <person name="Maclean D."/>
            <person name="Jones J.D."/>
        </authorList>
    </citation>
    <scope>NUCLEOTIDE SEQUENCE</scope>
</reference>
<organism evidence="2">
    <name type="scientific">Albugo laibachii Nc14</name>
    <dbReference type="NCBI Taxonomy" id="890382"/>
    <lineage>
        <taxon>Eukaryota</taxon>
        <taxon>Sar</taxon>
        <taxon>Stramenopiles</taxon>
        <taxon>Oomycota</taxon>
        <taxon>Peronosporomycetes</taxon>
        <taxon>Albuginales</taxon>
        <taxon>Albuginaceae</taxon>
        <taxon>Albugo</taxon>
    </lineage>
</organism>
<feature type="compositionally biased region" description="Acidic residues" evidence="1">
    <location>
        <begin position="61"/>
        <end position="71"/>
    </location>
</feature>
<gene>
    <name evidence="2" type="primary">AlNc14C235G9368</name>
    <name evidence="2" type="ORF">ALNC14_104940</name>
</gene>
<feature type="region of interest" description="Disordered" evidence="1">
    <location>
        <begin position="41"/>
        <end position="87"/>
    </location>
</feature>
<accession>F0WSM4</accession>
<evidence type="ECO:0000313" key="2">
    <source>
        <dbReference type="EMBL" id="CCA24350.1"/>
    </source>
</evidence>
<reference evidence="2" key="2">
    <citation type="submission" date="2011-02" db="EMBL/GenBank/DDBJ databases">
        <authorList>
            <person name="MacLean D."/>
        </authorList>
    </citation>
    <scope>NUCLEOTIDE SEQUENCE</scope>
</reference>
<dbReference type="EMBL" id="FR824280">
    <property type="protein sequence ID" value="CCA24350.1"/>
    <property type="molecule type" value="Genomic_DNA"/>
</dbReference>
<evidence type="ECO:0000256" key="1">
    <source>
        <dbReference type="SAM" id="MobiDB-lite"/>
    </source>
</evidence>
<proteinExistence type="predicted"/>
<sequence>MGRTRTKSIVSDVEYFCDERYDDECQNNDWIQYAIPANLHSRTEAGKPTEWEVASSTTEISDSEYGDDDLDHESTKGDDSRDSMEIKPNRRHITFQDRVDVLIIPSLSSLSEFNKNQMWYSAAELNQLRNTAVIE</sequence>
<dbReference type="HOGENOM" id="CLU_102815_0_0_1"/>